<accession>C8W1H0</accession>
<evidence type="ECO:0000256" key="2">
    <source>
        <dbReference type="ARBA" id="ARBA00006156"/>
    </source>
</evidence>
<comment type="function">
    <text evidence="9">Role in flagellar biosynthesis.</text>
</comment>
<name>C8W1H0_DESAS</name>
<dbReference type="PANTHER" id="PTHR34040:SF2">
    <property type="entry name" value="FLAGELLAR BIOSYNTHETIC PROTEIN FLIQ"/>
    <property type="match status" value="1"/>
</dbReference>
<gene>
    <name evidence="9" type="primary">fliQ</name>
    <name evidence="10" type="ordered locus">Dtox_0701</name>
</gene>
<dbReference type="AlphaFoldDB" id="C8W1H0"/>
<dbReference type="Pfam" id="PF01313">
    <property type="entry name" value="Bac_export_3"/>
    <property type="match status" value="1"/>
</dbReference>
<dbReference type="GO" id="GO:0009306">
    <property type="term" value="P:protein secretion"/>
    <property type="evidence" value="ECO:0007669"/>
    <property type="project" value="InterPro"/>
</dbReference>
<evidence type="ECO:0000256" key="9">
    <source>
        <dbReference type="RuleBase" id="RU364090"/>
    </source>
</evidence>
<dbReference type="EMBL" id="CP001720">
    <property type="protein sequence ID" value="ACV61615.1"/>
    <property type="molecule type" value="Genomic_DNA"/>
</dbReference>
<dbReference type="GO" id="GO:0044780">
    <property type="term" value="P:bacterial-type flagellum assembly"/>
    <property type="evidence" value="ECO:0007669"/>
    <property type="project" value="InterPro"/>
</dbReference>
<dbReference type="InterPro" id="IPR006306">
    <property type="entry name" value="T3SS_HrpO"/>
</dbReference>
<comment type="similarity">
    <text evidence="2 9">Belongs to the FliQ/MopD/SpaQ family.</text>
</comment>
<dbReference type="InterPro" id="IPR006305">
    <property type="entry name" value="FliQ"/>
</dbReference>
<organism evidence="10 11">
    <name type="scientific">Desulfofarcimen acetoxidans (strain ATCC 49208 / DSM 771 / KCTC 5769 / VKM B-1644 / 5575)</name>
    <name type="common">Desulfotomaculum acetoxidans</name>
    <dbReference type="NCBI Taxonomy" id="485916"/>
    <lineage>
        <taxon>Bacteria</taxon>
        <taxon>Bacillati</taxon>
        <taxon>Bacillota</taxon>
        <taxon>Clostridia</taxon>
        <taxon>Eubacteriales</taxon>
        <taxon>Peptococcaceae</taxon>
        <taxon>Desulfofarcimen</taxon>
    </lineage>
</organism>
<proteinExistence type="inferred from homology"/>
<evidence type="ECO:0000256" key="7">
    <source>
        <dbReference type="ARBA" id="ARBA00023136"/>
    </source>
</evidence>
<evidence type="ECO:0000256" key="6">
    <source>
        <dbReference type="ARBA" id="ARBA00022989"/>
    </source>
</evidence>
<dbReference type="GO" id="GO:0009425">
    <property type="term" value="C:bacterial-type flagellum basal body"/>
    <property type="evidence" value="ECO:0007669"/>
    <property type="project" value="UniProtKB-SubCell"/>
</dbReference>
<dbReference type="eggNOG" id="COG1987">
    <property type="taxonomic scope" value="Bacteria"/>
</dbReference>
<keyword evidence="10" id="KW-0282">Flagellum</keyword>
<dbReference type="KEGG" id="dae:Dtox_0701"/>
<keyword evidence="8 9" id="KW-0975">Bacterial flagellum</keyword>
<dbReference type="PIRSF" id="PIRSF004669">
    <property type="entry name" value="FliQ"/>
    <property type="match status" value="1"/>
</dbReference>
<feature type="transmembrane region" description="Helical" evidence="9">
    <location>
        <begin position="12"/>
        <end position="35"/>
    </location>
</feature>
<protein>
    <recommendedName>
        <fullName evidence="3 9">Flagellar biosynthetic protein FliQ</fullName>
    </recommendedName>
</protein>
<keyword evidence="5 9" id="KW-0812">Transmembrane</keyword>
<evidence type="ECO:0000256" key="5">
    <source>
        <dbReference type="ARBA" id="ARBA00022692"/>
    </source>
</evidence>
<evidence type="ECO:0000256" key="1">
    <source>
        <dbReference type="ARBA" id="ARBA00004651"/>
    </source>
</evidence>
<feature type="transmembrane region" description="Helical" evidence="9">
    <location>
        <begin position="55"/>
        <end position="74"/>
    </location>
</feature>
<dbReference type="HOGENOM" id="CLU_164516_2_0_9"/>
<dbReference type="Proteomes" id="UP000002217">
    <property type="component" value="Chromosome"/>
</dbReference>
<keyword evidence="7 9" id="KW-0472">Membrane</keyword>
<keyword evidence="11" id="KW-1185">Reference proteome</keyword>
<reference evidence="10 11" key="1">
    <citation type="journal article" date="2009" name="Stand. Genomic Sci.">
        <title>Complete genome sequence of Desulfotomaculum acetoxidans type strain (5575).</title>
        <authorList>
            <person name="Spring S."/>
            <person name="Lapidus A."/>
            <person name="Schroder M."/>
            <person name="Gleim D."/>
            <person name="Sims D."/>
            <person name="Meincke L."/>
            <person name="Glavina Del Rio T."/>
            <person name="Tice H."/>
            <person name="Copeland A."/>
            <person name="Cheng J.F."/>
            <person name="Lucas S."/>
            <person name="Chen F."/>
            <person name="Nolan M."/>
            <person name="Bruce D."/>
            <person name="Goodwin L."/>
            <person name="Pitluck S."/>
            <person name="Ivanova N."/>
            <person name="Mavromatis K."/>
            <person name="Mikhailova N."/>
            <person name="Pati A."/>
            <person name="Chen A."/>
            <person name="Palaniappan K."/>
            <person name="Land M."/>
            <person name="Hauser L."/>
            <person name="Chang Y.J."/>
            <person name="Jeffries C.D."/>
            <person name="Chain P."/>
            <person name="Saunders E."/>
            <person name="Brettin T."/>
            <person name="Detter J.C."/>
            <person name="Goker M."/>
            <person name="Bristow J."/>
            <person name="Eisen J.A."/>
            <person name="Markowitz V."/>
            <person name="Hugenholtz P."/>
            <person name="Kyrpides N.C."/>
            <person name="Klenk H.P."/>
            <person name="Han C."/>
        </authorList>
    </citation>
    <scope>NUCLEOTIDE SEQUENCE [LARGE SCALE GENOMIC DNA]</scope>
    <source>
        <strain evidence="11">ATCC 49208 / DSM 771 / VKM B-1644</strain>
    </source>
</reference>
<dbReference type="PRINTS" id="PR00952">
    <property type="entry name" value="TYPE3IMQPROT"/>
</dbReference>
<dbReference type="PANTHER" id="PTHR34040">
    <property type="entry name" value="FLAGELLAR BIOSYNTHETIC PROTEIN FLIQ"/>
    <property type="match status" value="1"/>
</dbReference>
<dbReference type="GO" id="GO:0005886">
    <property type="term" value="C:plasma membrane"/>
    <property type="evidence" value="ECO:0007669"/>
    <property type="project" value="UniProtKB-SubCell"/>
</dbReference>
<sequence length="89" mass="9944">MTQTFAIHMAREAFIMMLILALPPIGAGLLVGLVVSVFQAVTQIQEQTLSFVPKLLAVFVVLLLFSSWMLNMMIDFTSDIFKQLPNITK</sequence>
<evidence type="ECO:0000256" key="4">
    <source>
        <dbReference type="ARBA" id="ARBA00022475"/>
    </source>
</evidence>
<evidence type="ECO:0000313" key="10">
    <source>
        <dbReference type="EMBL" id="ACV61615.1"/>
    </source>
</evidence>
<dbReference type="NCBIfam" id="TIGR01403">
    <property type="entry name" value="fliQ_rel_III"/>
    <property type="match status" value="1"/>
</dbReference>
<evidence type="ECO:0000256" key="3">
    <source>
        <dbReference type="ARBA" id="ARBA00021718"/>
    </source>
</evidence>
<keyword evidence="4 9" id="KW-1003">Cell membrane</keyword>
<keyword evidence="10" id="KW-0966">Cell projection</keyword>
<dbReference type="InterPro" id="IPR002191">
    <property type="entry name" value="Bac_export_3"/>
</dbReference>
<dbReference type="NCBIfam" id="TIGR01402">
    <property type="entry name" value="fliQ"/>
    <property type="match status" value="1"/>
</dbReference>
<keyword evidence="10" id="KW-0969">Cilium</keyword>
<comment type="subcellular location">
    <subcellularLocation>
        <location evidence="1 9">Cell membrane</location>
        <topology evidence="1">Multi-pass membrane protein</topology>
    </subcellularLocation>
    <subcellularLocation>
        <location evidence="9">Bacterial flagellum basal body</location>
    </subcellularLocation>
</comment>
<dbReference type="STRING" id="485916.Dtox_0701"/>
<keyword evidence="6 9" id="KW-1133">Transmembrane helix</keyword>
<evidence type="ECO:0000313" key="11">
    <source>
        <dbReference type="Proteomes" id="UP000002217"/>
    </source>
</evidence>
<evidence type="ECO:0000256" key="8">
    <source>
        <dbReference type="ARBA" id="ARBA00023143"/>
    </source>
</evidence>